<dbReference type="Pfam" id="PF02371">
    <property type="entry name" value="Transposase_20"/>
    <property type="match status" value="1"/>
</dbReference>
<dbReference type="GO" id="GO:0004803">
    <property type="term" value="F:transposase activity"/>
    <property type="evidence" value="ECO:0007669"/>
    <property type="project" value="InterPro"/>
</dbReference>
<proteinExistence type="predicted"/>
<evidence type="ECO:0000259" key="1">
    <source>
        <dbReference type="Pfam" id="PF01548"/>
    </source>
</evidence>
<gene>
    <name evidence="4" type="ORF">ACFYG5_06325</name>
    <name evidence="3" type="ORF">ACFYG5_16360</name>
</gene>
<sequence>MTEPMVGIDVAKATFDVAMPLESKGKYRTKGKLPNTPAGLDMLGDWMDHHAPGAAVCMEATGVYHEALATFLVERGVTVYVANPAQVAAYAKSELSRTKTDRTDAKLISRFAMAQLQVGTSLRPWTPPTPAQRKLRALIHRLNDLEGMRQMERNRLDVSDRAVHGSITDVMETLDAQIAELKKEINNHIDSDPGLRRDTDLLSSIPGIGELTAAFVLGCAGDLRRFDDPRKLDAFAGMNPAIRESGKWAGQSRLSKLGHALLRAKLYMPAMTAIRHNVAVRALFDRLVARGKPRKLALGAAMRKLLHIAWGVIRSGKFFDPKTALA</sequence>
<name>A0AB74UU20_9GAMM</name>
<feature type="domain" description="Transposase IS110-like N-terminal" evidence="1">
    <location>
        <begin position="6"/>
        <end position="156"/>
    </location>
</feature>
<feature type="domain" description="Transposase IS116/IS110/IS902 C-terminal" evidence="2">
    <location>
        <begin position="200"/>
        <end position="282"/>
    </location>
</feature>
<evidence type="ECO:0000313" key="3">
    <source>
        <dbReference type="EMBL" id="XIA18117.1"/>
    </source>
</evidence>
<dbReference type="RefSeq" id="WP_395118692.1">
    <property type="nucleotide sequence ID" value="NZ_CP170721.1"/>
</dbReference>
<dbReference type="AlphaFoldDB" id="A0AB74UU20"/>
<dbReference type="Pfam" id="PF01548">
    <property type="entry name" value="DEDD_Tnp_IS110"/>
    <property type="match status" value="1"/>
</dbReference>
<dbReference type="InterPro" id="IPR047650">
    <property type="entry name" value="Transpos_IS110"/>
</dbReference>
<evidence type="ECO:0000259" key="2">
    <source>
        <dbReference type="Pfam" id="PF02371"/>
    </source>
</evidence>
<dbReference type="InterPro" id="IPR003346">
    <property type="entry name" value="Transposase_20"/>
</dbReference>
<accession>A0AB74UU20</accession>
<organism evidence="4">
    <name type="scientific">Rhodanobacter sp. FW102-FHT14D07</name>
    <dbReference type="NCBI Taxonomy" id="3351462"/>
    <lineage>
        <taxon>Bacteria</taxon>
        <taxon>Pseudomonadati</taxon>
        <taxon>Pseudomonadota</taxon>
        <taxon>Gammaproteobacteria</taxon>
        <taxon>Lysobacterales</taxon>
        <taxon>Rhodanobacteraceae</taxon>
        <taxon>Rhodanobacter</taxon>
    </lineage>
</organism>
<dbReference type="EMBL" id="CP170721">
    <property type="protein sequence ID" value="XIA19746.1"/>
    <property type="molecule type" value="Genomic_DNA"/>
</dbReference>
<dbReference type="GO" id="GO:0006313">
    <property type="term" value="P:DNA transposition"/>
    <property type="evidence" value="ECO:0007669"/>
    <property type="project" value="InterPro"/>
</dbReference>
<reference evidence="4" key="1">
    <citation type="submission" date="2024-10" db="EMBL/GenBank/DDBJ databases">
        <authorList>
            <person name="Lesea H.P."/>
            <person name="Kuehl J.V."/>
            <person name="Chandonia J.-M."/>
        </authorList>
    </citation>
    <scope>NUCLEOTIDE SEQUENCE</scope>
    <source>
        <strain evidence="4">FW102-FHT14D07</strain>
    </source>
</reference>
<evidence type="ECO:0000313" key="4">
    <source>
        <dbReference type="EMBL" id="XIA19746.1"/>
    </source>
</evidence>
<dbReference type="EMBL" id="CP170721">
    <property type="protein sequence ID" value="XIA18117.1"/>
    <property type="molecule type" value="Genomic_DNA"/>
</dbReference>
<protein>
    <submittedName>
        <fullName evidence="4">IS110 family transposase</fullName>
    </submittedName>
</protein>
<dbReference type="PANTHER" id="PTHR33055:SF3">
    <property type="entry name" value="PUTATIVE TRANSPOSASE FOR IS117-RELATED"/>
    <property type="match status" value="1"/>
</dbReference>
<dbReference type="PANTHER" id="PTHR33055">
    <property type="entry name" value="TRANSPOSASE FOR INSERTION SEQUENCE ELEMENT IS1111A"/>
    <property type="match status" value="1"/>
</dbReference>
<dbReference type="InterPro" id="IPR002525">
    <property type="entry name" value="Transp_IS110-like_N"/>
</dbReference>
<dbReference type="GO" id="GO:0003677">
    <property type="term" value="F:DNA binding"/>
    <property type="evidence" value="ECO:0007669"/>
    <property type="project" value="InterPro"/>
</dbReference>